<dbReference type="KEGG" id="nnu:104612580"/>
<dbReference type="RefSeq" id="XP_019055853.1">
    <property type="nucleotide sequence ID" value="XM_019200308.1"/>
</dbReference>
<gene>
    <name evidence="3" type="primary">LOC104612580</name>
</gene>
<protein>
    <submittedName>
        <fullName evidence="3">Uncharacterized protein LOC104612580</fullName>
    </submittedName>
</protein>
<dbReference type="GeneID" id="104612580"/>
<evidence type="ECO:0000313" key="3">
    <source>
        <dbReference type="RefSeq" id="XP_019055853.1"/>
    </source>
</evidence>
<feature type="compositionally biased region" description="Basic residues" evidence="1">
    <location>
        <begin position="14"/>
        <end position="25"/>
    </location>
</feature>
<dbReference type="InParanoid" id="A0A1U8QAP5"/>
<reference evidence="3" key="1">
    <citation type="submission" date="2025-08" db="UniProtKB">
        <authorList>
            <consortium name="RefSeq"/>
        </authorList>
    </citation>
    <scope>IDENTIFICATION</scope>
</reference>
<accession>A0A1U8QAP5</accession>
<feature type="region of interest" description="Disordered" evidence="1">
    <location>
        <begin position="59"/>
        <end position="89"/>
    </location>
</feature>
<evidence type="ECO:0000313" key="2">
    <source>
        <dbReference type="Proteomes" id="UP000189703"/>
    </source>
</evidence>
<keyword evidence="2" id="KW-1185">Reference proteome</keyword>
<name>A0A1U8QAP5_NELNU</name>
<organism evidence="2 3">
    <name type="scientific">Nelumbo nucifera</name>
    <name type="common">Sacred lotus</name>
    <dbReference type="NCBI Taxonomy" id="4432"/>
    <lineage>
        <taxon>Eukaryota</taxon>
        <taxon>Viridiplantae</taxon>
        <taxon>Streptophyta</taxon>
        <taxon>Embryophyta</taxon>
        <taxon>Tracheophyta</taxon>
        <taxon>Spermatophyta</taxon>
        <taxon>Magnoliopsida</taxon>
        <taxon>Proteales</taxon>
        <taxon>Nelumbonaceae</taxon>
        <taxon>Nelumbo</taxon>
    </lineage>
</organism>
<dbReference type="Proteomes" id="UP000189703">
    <property type="component" value="Unplaced"/>
</dbReference>
<proteinExistence type="predicted"/>
<sequence length="152" mass="16428">MDDIPVDELFGSMKKGKKKKRASKKARVETKVATIEVVVPKPEHPPIVEQPLVIDLVEEDSGKATPPRIPEEATSSEPFPAAATSSSSDAPVRSILTLKFGLLKSKDAVFTEEIARWADLPVAQLGARAATHCMVVNSSIHALAYQSEVNLK</sequence>
<evidence type="ECO:0000256" key="1">
    <source>
        <dbReference type="SAM" id="MobiDB-lite"/>
    </source>
</evidence>
<feature type="compositionally biased region" description="Low complexity" evidence="1">
    <location>
        <begin position="72"/>
        <end position="89"/>
    </location>
</feature>
<dbReference type="AlphaFoldDB" id="A0A1U8QAP5"/>
<feature type="region of interest" description="Disordered" evidence="1">
    <location>
        <begin position="1"/>
        <end position="25"/>
    </location>
</feature>